<sequence>MIRAQRPVGVGRETRGSEVRGAGFGAEPALEDGRSSPRRGAEVKATMGAFRRMVRFLGT</sequence>
<evidence type="ECO:0000313" key="3">
    <source>
        <dbReference type="Proteomes" id="UP000301309"/>
    </source>
</evidence>
<dbReference type="EMBL" id="BJHW01000001">
    <property type="protein sequence ID" value="GDY51709.1"/>
    <property type="molecule type" value="Genomic_DNA"/>
</dbReference>
<reference evidence="2 3" key="1">
    <citation type="journal article" date="2020" name="Int. J. Syst. Evol. Microbiol.">
        <title>Reclassification of Streptomyces castelarensis and Streptomyces sporoclivatus as later heterotypic synonyms of Streptomyces antimycoticus.</title>
        <authorList>
            <person name="Komaki H."/>
            <person name="Tamura T."/>
        </authorList>
    </citation>
    <scope>NUCLEOTIDE SEQUENCE [LARGE SCALE GENOMIC DNA]</scope>
    <source>
        <strain evidence="2 3">NBRC 13459</strain>
    </source>
</reference>
<keyword evidence="3" id="KW-1185">Reference proteome</keyword>
<evidence type="ECO:0000313" key="2">
    <source>
        <dbReference type="EMBL" id="GDY51709.1"/>
    </source>
</evidence>
<gene>
    <name evidence="2" type="ORF">SVIO_023320</name>
</gene>
<organism evidence="2 3">
    <name type="scientific">Streptomyces violaceusniger</name>
    <dbReference type="NCBI Taxonomy" id="68280"/>
    <lineage>
        <taxon>Bacteria</taxon>
        <taxon>Bacillati</taxon>
        <taxon>Actinomycetota</taxon>
        <taxon>Actinomycetes</taxon>
        <taxon>Kitasatosporales</taxon>
        <taxon>Streptomycetaceae</taxon>
        <taxon>Streptomyces</taxon>
        <taxon>Streptomyces violaceusniger group</taxon>
    </lineage>
</organism>
<accession>A0A4D4L0Y7</accession>
<feature type="region of interest" description="Disordered" evidence="1">
    <location>
        <begin position="1"/>
        <end position="42"/>
    </location>
</feature>
<evidence type="ECO:0000256" key="1">
    <source>
        <dbReference type="SAM" id="MobiDB-lite"/>
    </source>
</evidence>
<proteinExistence type="predicted"/>
<name>A0A4D4L0Y7_STRVO</name>
<protein>
    <submittedName>
        <fullName evidence="2">Uncharacterized protein</fullName>
    </submittedName>
</protein>
<dbReference type="Proteomes" id="UP000301309">
    <property type="component" value="Unassembled WGS sequence"/>
</dbReference>
<dbReference type="AlphaFoldDB" id="A0A4D4L0Y7"/>
<comment type="caution">
    <text evidence="2">The sequence shown here is derived from an EMBL/GenBank/DDBJ whole genome shotgun (WGS) entry which is preliminary data.</text>
</comment>
<feature type="compositionally biased region" description="Basic and acidic residues" evidence="1">
    <location>
        <begin position="31"/>
        <end position="42"/>
    </location>
</feature>